<feature type="transmembrane region" description="Helical" evidence="1">
    <location>
        <begin position="7"/>
        <end position="26"/>
    </location>
</feature>
<organism evidence="2 3">
    <name type="scientific">Arcicella gelida</name>
    <dbReference type="NCBI Taxonomy" id="2984195"/>
    <lineage>
        <taxon>Bacteria</taxon>
        <taxon>Pseudomonadati</taxon>
        <taxon>Bacteroidota</taxon>
        <taxon>Cytophagia</taxon>
        <taxon>Cytophagales</taxon>
        <taxon>Flectobacillaceae</taxon>
        <taxon>Arcicella</taxon>
    </lineage>
</organism>
<evidence type="ECO:0000313" key="3">
    <source>
        <dbReference type="Proteomes" id="UP001303899"/>
    </source>
</evidence>
<sequence>MNKKIYFVLSGYAICVLLRIAVGLYFNDREIDVLLNQFSWGTSILFVVTIISFRIYEYYFPKE</sequence>
<proteinExistence type="predicted"/>
<feature type="transmembrane region" description="Helical" evidence="1">
    <location>
        <begin position="38"/>
        <end position="56"/>
    </location>
</feature>
<accession>A0ABU5SAW4</accession>
<dbReference type="EMBL" id="JAYGIL010000038">
    <property type="protein sequence ID" value="MEA5405540.1"/>
    <property type="molecule type" value="Genomic_DNA"/>
</dbReference>
<protein>
    <submittedName>
        <fullName evidence="2">Uncharacterized protein</fullName>
    </submittedName>
</protein>
<reference evidence="2 3" key="1">
    <citation type="submission" date="2023-12" db="EMBL/GenBank/DDBJ databases">
        <title>Novel species of the genus Arcicella isolated from rivers.</title>
        <authorList>
            <person name="Lu H."/>
        </authorList>
    </citation>
    <scope>NUCLEOTIDE SEQUENCE [LARGE SCALE GENOMIC DNA]</scope>
    <source>
        <strain evidence="2 3">DC2W</strain>
    </source>
</reference>
<keyword evidence="3" id="KW-1185">Reference proteome</keyword>
<dbReference type="RefSeq" id="WP_323698944.1">
    <property type="nucleotide sequence ID" value="NZ_JAYGIL010000038.1"/>
</dbReference>
<name>A0ABU5SAW4_9BACT</name>
<evidence type="ECO:0000256" key="1">
    <source>
        <dbReference type="SAM" id="Phobius"/>
    </source>
</evidence>
<dbReference type="Proteomes" id="UP001303899">
    <property type="component" value="Unassembled WGS sequence"/>
</dbReference>
<keyword evidence="1" id="KW-0812">Transmembrane</keyword>
<gene>
    <name evidence="2" type="ORF">VB776_21550</name>
</gene>
<keyword evidence="1" id="KW-0472">Membrane</keyword>
<keyword evidence="1" id="KW-1133">Transmembrane helix</keyword>
<comment type="caution">
    <text evidence="2">The sequence shown here is derived from an EMBL/GenBank/DDBJ whole genome shotgun (WGS) entry which is preliminary data.</text>
</comment>
<evidence type="ECO:0000313" key="2">
    <source>
        <dbReference type="EMBL" id="MEA5405540.1"/>
    </source>
</evidence>